<dbReference type="Proteomes" id="UP000017836">
    <property type="component" value="Unassembled WGS sequence"/>
</dbReference>
<organism evidence="2 3">
    <name type="scientific">Amborella trichopoda</name>
    <dbReference type="NCBI Taxonomy" id="13333"/>
    <lineage>
        <taxon>Eukaryota</taxon>
        <taxon>Viridiplantae</taxon>
        <taxon>Streptophyta</taxon>
        <taxon>Embryophyta</taxon>
        <taxon>Tracheophyta</taxon>
        <taxon>Spermatophyta</taxon>
        <taxon>Magnoliopsida</taxon>
        <taxon>Amborellales</taxon>
        <taxon>Amborellaceae</taxon>
        <taxon>Amborella</taxon>
    </lineage>
</organism>
<keyword evidence="1" id="KW-1133">Transmembrane helix</keyword>
<evidence type="ECO:0000313" key="2">
    <source>
        <dbReference type="EMBL" id="ERM98421.1"/>
    </source>
</evidence>
<dbReference type="Gramene" id="ERM98421">
    <property type="protein sequence ID" value="ERM98421"/>
    <property type="gene ID" value="AMTR_s00072p00110190"/>
</dbReference>
<keyword evidence="3" id="KW-1185">Reference proteome</keyword>
<gene>
    <name evidence="2" type="ORF">AMTR_s00072p00110190</name>
</gene>
<sequence>MENLSYACPCPRTDPYGTRSRIYWAKFLPGAIGTLIVTLSHVILKTIGGIEIGHRKTDDHSRSVLRGWASQFGLHMFVMRGFRSRRSLQLMRRCKHLTMRGVRDKVTDIIEGAIPLAMVLANGEPSLNYPGKTETAASWEATLVGKEVEKGVIPVEEAIEVRVVPMEETVVKEDSPTEDVVEERDAPIEEVVEEVNVFDPSYNPPRDSKLTAEEMDTLHDFLIYHFEVLLFPNGSEGDP</sequence>
<feature type="transmembrane region" description="Helical" evidence="1">
    <location>
        <begin position="22"/>
        <end position="44"/>
    </location>
</feature>
<dbReference type="HOGENOM" id="CLU_1162516_0_0_1"/>
<keyword evidence="1" id="KW-0472">Membrane</keyword>
<accession>W1NPA6</accession>
<dbReference type="EMBL" id="KI395332">
    <property type="protein sequence ID" value="ERM98421.1"/>
    <property type="molecule type" value="Genomic_DNA"/>
</dbReference>
<reference evidence="3" key="1">
    <citation type="journal article" date="2013" name="Science">
        <title>The Amborella genome and the evolution of flowering plants.</title>
        <authorList>
            <consortium name="Amborella Genome Project"/>
        </authorList>
    </citation>
    <scope>NUCLEOTIDE SEQUENCE [LARGE SCALE GENOMIC DNA]</scope>
</reference>
<name>W1NPA6_AMBTC</name>
<proteinExistence type="predicted"/>
<protein>
    <submittedName>
        <fullName evidence="2">Uncharacterized protein</fullName>
    </submittedName>
</protein>
<evidence type="ECO:0000256" key="1">
    <source>
        <dbReference type="SAM" id="Phobius"/>
    </source>
</evidence>
<evidence type="ECO:0000313" key="3">
    <source>
        <dbReference type="Proteomes" id="UP000017836"/>
    </source>
</evidence>
<dbReference type="AlphaFoldDB" id="W1NPA6"/>
<keyword evidence="1" id="KW-0812">Transmembrane</keyword>